<dbReference type="EMBL" id="JACJFM010000048">
    <property type="protein sequence ID" value="MBB1489265.1"/>
    <property type="molecule type" value="Genomic_DNA"/>
</dbReference>
<dbReference type="PROSITE" id="PS51077">
    <property type="entry name" value="HTH_ICLR"/>
    <property type="match status" value="1"/>
</dbReference>
<dbReference type="GO" id="GO:0045892">
    <property type="term" value="P:negative regulation of DNA-templated transcription"/>
    <property type="evidence" value="ECO:0007669"/>
    <property type="project" value="TreeGrafter"/>
</dbReference>
<evidence type="ECO:0000259" key="4">
    <source>
        <dbReference type="PROSITE" id="PS51077"/>
    </source>
</evidence>
<keyword evidence="1" id="KW-0805">Transcription regulation</keyword>
<dbReference type="SUPFAM" id="SSF55781">
    <property type="entry name" value="GAF domain-like"/>
    <property type="match status" value="1"/>
</dbReference>
<dbReference type="Pfam" id="PF09339">
    <property type="entry name" value="HTH_IclR"/>
    <property type="match status" value="1"/>
</dbReference>
<dbReference type="InterPro" id="IPR050707">
    <property type="entry name" value="HTH_MetabolicPath_Reg"/>
</dbReference>
<dbReference type="InterPro" id="IPR005471">
    <property type="entry name" value="Tscrpt_reg_IclR_N"/>
</dbReference>
<organism evidence="6 7">
    <name type="scientific">Oceanospirillum sediminis</name>
    <dbReference type="NCBI Taxonomy" id="2760088"/>
    <lineage>
        <taxon>Bacteria</taxon>
        <taxon>Pseudomonadati</taxon>
        <taxon>Pseudomonadota</taxon>
        <taxon>Gammaproteobacteria</taxon>
        <taxon>Oceanospirillales</taxon>
        <taxon>Oceanospirillaceae</taxon>
        <taxon>Oceanospirillum</taxon>
    </lineage>
</organism>
<dbReference type="Gene3D" id="3.30.450.40">
    <property type="match status" value="1"/>
</dbReference>
<dbReference type="GO" id="GO:0003677">
    <property type="term" value="F:DNA binding"/>
    <property type="evidence" value="ECO:0007669"/>
    <property type="project" value="UniProtKB-KW"/>
</dbReference>
<gene>
    <name evidence="6" type="ORF">H4O21_21875</name>
</gene>
<dbReference type="AlphaFoldDB" id="A0A839IV86"/>
<dbReference type="Proteomes" id="UP000565262">
    <property type="component" value="Unassembled WGS sequence"/>
</dbReference>
<proteinExistence type="predicted"/>
<evidence type="ECO:0000313" key="7">
    <source>
        <dbReference type="Proteomes" id="UP000565262"/>
    </source>
</evidence>
<name>A0A839IV86_9GAMM</name>
<sequence>MLAHAHFWSIAVTDSVEKDYTVPALARGLSILEMFSPQQRVLSTNEFAENLGVSTSSIYRIVQTLTDMQYLSKVARNTYELGPAVVSRGYTFMASRDIVDIAAPHLNQLRDATSVSCHLAIRDGRDTIYIYRALASQRLSVNVPVGTRLPCHANALGRVLLSGISDESLGQLYLGTQLDGVPKPNPQSLPELRQRIEQEREQGYALSQSDFATAIAAPIRNYANEVVAAVNISGPDIFMQGESIHQAITQQLVNTAAAISAELGYKAK</sequence>
<dbReference type="PANTHER" id="PTHR30136">
    <property type="entry name" value="HELIX-TURN-HELIX TRANSCRIPTIONAL REGULATOR, ICLR FAMILY"/>
    <property type="match status" value="1"/>
</dbReference>
<dbReference type="InterPro" id="IPR029016">
    <property type="entry name" value="GAF-like_dom_sf"/>
</dbReference>
<evidence type="ECO:0000256" key="3">
    <source>
        <dbReference type="ARBA" id="ARBA00023163"/>
    </source>
</evidence>
<dbReference type="SUPFAM" id="SSF46785">
    <property type="entry name" value="Winged helix' DNA-binding domain"/>
    <property type="match status" value="1"/>
</dbReference>
<protein>
    <submittedName>
        <fullName evidence="6">IclR family transcriptional regulator</fullName>
    </submittedName>
</protein>
<evidence type="ECO:0000259" key="5">
    <source>
        <dbReference type="PROSITE" id="PS51078"/>
    </source>
</evidence>
<dbReference type="InterPro" id="IPR014757">
    <property type="entry name" value="Tscrpt_reg_IclR_C"/>
</dbReference>
<feature type="domain" description="IclR-ED" evidence="5">
    <location>
        <begin position="84"/>
        <end position="265"/>
    </location>
</feature>
<dbReference type="InterPro" id="IPR036388">
    <property type="entry name" value="WH-like_DNA-bd_sf"/>
</dbReference>
<dbReference type="InterPro" id="IPR036390">
    <property type="entry name" value="WH_DNA-bd_sf"/>
</dbReference>
<dbReference type="SMART" id="SM00346">
    <property type="entry name" value="HTH_ICLR"/>
    <property type="match status" value="1"/>
</dbReference>
<reference evidence="6 7" key="1">
    <citation type="submission" date="2020-08" db="EMBL/GenBank/DDBJ databases">
        <title>Oceanospirillum sp. nov. isolated from marine sediment.</title>
        <authorList>
            <person name="Ji X."/>
        </authorList>
    </citation>
    <scope>NUCLEOTIDE SEQUENCE [LARGE SCALE GENOMIC DNA]</scope>
    <source>
        <strain evidence="6 7">D5</strain>
    </source>
</reference>
<dbReference type="GO" id="GO:0003700">
    <property type="term" value="F:DNA-binding transcription factor activity"/>
    <property type="evidence" value="ECO:0007669"/>
    <property type="project" value="TreeGrafter"/>
</dbReference>
<keyword evidence="7" id="KW-1185">Reference proteome</keyword>
<evidence type="ECO:0000256" key="1">
    <source>
        <dbReference type="ARBA" id="ARBA00023015"/>
    </source>
</evidence>
<keyword evidence="3" id="KW-0804">Transcription</keyword>
<accession>A0A839IV86</accession>
<evidence type="ECO:0000256" key="2">
    <source>
        <dbReference type="ARBA" id="ARBA00023125"/>
    </source>
</evidence>
<feature type="domain" description="HTH iclR-type" evidence="4">
    <location>
        <begin position="22"/>
        <end position="83"/>
    </location>
</feature>
<keyword evidence="2" id="KW-0238">DNA-binding</keyword>
<dbReference type="PROSITE" id="PS51078">
    <property type="entry name" value="ICLR_ED"/>
    <property type="match status" value="1"/>
</dbReference>
<comment type="caution">
    <text evidence="6">The sequence shown here is derived from an EMBL/GenBank/DDBJ whole genome shotgun (WGS) entry which is preliminary data.</text>
</comment>
<dbReference type="Gene3D" id="1.10.10.10">
    <property type="entry name" value="Winged helix-like DNA-binding domain superfamily/Winged helix DNA-binding domain"/>
    <property type="match status" value="1"/>
</dbReference>
<dbReference type="Pfam" id="PF01614">
    <property type="entry name" value="IclR_C"/>
    <property type="match status" value="1"/>
</dbReference>
<dbReference type="PANTHER" id="PTHR30136:SF34">
    <property type="entry name" value="TRANSCRIPTIONAL REGULATOR"/>
    <property type="match status" value="1"/>
</dbReference>
<evidence type="ECO:0000313" key="6">
    <source>
        <dbReference type="EMBL" id="MBB1489265.1"/>
    </source>
</evidence>